<name>A0ACC4BCZ5_POPAL</name>
<accession>A0ACC4BCZ5</accession>
<proteinExistence type="predicted"/>
<reference evidence="1 2" key="1">
    <citation type="journal article" date="2024" name="Plant Biotechnol. J.">
        <title>Genome and CRISPR/Cas9 system of a widespread forest tree (Populus alba) in the world.</title>
        <authorList>
            <person name="Liu Y.J."/>
            <person name="Jiang P.F."/>
            <person name="Han X.M."/>
            <person name="Li X.Y."/>
            <person name="Wang H.M."/>
            <person name="Wang Y.J."/>
            <person name="Wang X.X."/>
            <person name="Zeng Q.Y."/>
        </authorList>
    </citation>
    <scope>NUCLEOTIDE SEQUENCE [LARGE SCALE GENOMIC DNA]</scope>
    <source>
        <strain evidence="2">cv. PAL-ZL1</strain>
    </source>
</reference>
<evidence type="ECO:0000313" key="2">
    <source>
        <dbReference type="Proteomes" id="UP000309997"/>
    </source>
</evidence>
<dbReference type="EMBL" id="RCHU02000011">
    <property type="protein sequence ID" value="KAL3576433.1"/>
    <property type="molecule type" value="Genomic_DNA"/>
</dbReference>
<keyword evidence="2" id="KW-1185">Reference proteome</keyword>
<gene>
    <name evidence="1" type="ORF">D5086_021716</name>
</gene>
<protein>
    <submittedName>
        <fullName evidence="1">Uncharacterized protein</fullName>
    </submittedName>
</protein>
<organism evidence="1 2">
    <name type="scientific">Populus alba</name>
    <name type="common">White poplar</name>
    <dbReference type="NCBI Taxonomy" id="43335"/>
    <lineage>
        <taxon>Eukaryota</taxon>
        <taxon>Viridiplantae</taxon>
        <taxon>Streptophyta</taxon>
        <taxon>Embryophyta</taxon>
        <taxon>Tracheophyta</taxon>
        <taxon>Spermatophyta</taxon>
        <taxon>Magnoliopsida</taxon>
        <taxon>eudicotyledons</taxon>
        <taxon>Gunneridae</taxon>
        <taxon>Pentapetalae</taxon>
        <taxon>rosids</taxon>
        <taxon>fabids</taxon>
        <taxon>Malpighiales</taxon>
        <taxon>Salicaceae</taxon>
        <taxon>Saliceae</taxon>
        <taxon>Populus</taxon>
    </lineage>
</organism>
<dbReference type="Proteomes" id="UP000309997">
    <property type="component" value="Unassembled WGS sequence"/>
</dbReference>
<comment type="caution">
    <text evidence="1">The sequence shown here is derived from an EMBL/GenBank/DDBJ whole genome shotgun (WGS) entry which is preliminary data.</text>
</comment>
<sequence length="148" mass="15559">MMKSKAKSSAIRSSEGDFQLQSKQRPASHTARVQSRSCSPVQSPSSTSTPPRSKVAFADFVNFSSDARVSSSCRKKPMPMSSSPTPSFHCPSSGGRTSGSSGNSRAIPLNSDHHKVCCGEAKASSSCLRSKQIAPSPTPVQGHPSMTC</sequence>
<evidence type="ECO:0000313" key="1">
    <source>
        <dbReference type="EMBL" id="KAL3576433.1"/>
    </source>
</evidence>